<comment type="similarity">
    <text evidence="5">Belongs to the binding-protein-dependent transport system permease family.</text>
</comment>
<feature type="transmembrane region" description="Helical" evidence="5">
    <location>
        <begin position="264"/>
        <end position="284"/>
    </location>
</feature>
<proteinExistence type="inferred from homology"/>
<dbReference type="CDD" id="cd06261">
    <property type="entry name" value="TM_PBP2"/>
    <property type="match status" value="1"/>
</dbReference>
<dbReference type="Pfam" id="PF00528">
    <property type="entry name" value="BPD_transp_1"/>
    <property type="match status" value="1"/>
</dbReference>
<comment type="subcellular location">
    <subcellularLocation>
        <location evidence="1 5">Cell membrane</location>
        <topology evidence="1 5">Multi-pass membrane protein</topology>
    </subcellularLocation>
</comment>
<name>A0ABV7MNP7_9HYPH</name>
<dbReference type="SUPFAM" id="SSF161098">
    <property type="entry name" value="MetI-like"/>
    <property type="match status" value="1"/>
</dbReference>
<dbReference type="EMBL" id="JBHRVD010000001">
    <property type="protein sequence ID" value="MFC3323347.1"/>
    <property type="molecule type" value="Genomic_DNA"/>
</dbReference>
<evidence type="ECO:0000256" key="4">
    <source>
        <dbReference type="ARBA" id="ARBA00023136"/>
    </source>
</evidence>
<gene>
    <name evidence="7" type="ORF">ACFOJ9_16395</name>
</gene>
<comment type="caution">
    <text evidence="7">The sequence shown here is derived from an EMBL/GenBank/DDBJ whole genome shotgun (WGS) entry which is preliminary data.</text>
</comment>
<evidence type="ECO:0000256" key="3">
    <source>
        <dbReference type="ARBA" id="ARBA00022989"/>
    </source>
</evidence>
<keyword evidence="5" id="KW-0813">Transport</keyword>
<dbReference type="InterPro" id="IPR000515">
    <property type="entry name" value="MetI-like"/>
</dbReference>
<dbReference type="Proteomes" id="UP001595648">
    <property type="component" value="Unassembled WGS sequence"/>
</dbReference>
<keyword evidence="8" id="KW-1185">Reference proteome</keyword>
<reference evidence="8" key="1">
    <citation type="journal article" date="2019" name="Int. J. Syst. Evol. Microbiol.">
        <title>The Global Catalogue of Microorganisms (GCM) 10K type strain sequencing project: providing services to taxonomists for standard genome sequencing and annotation.</title>
        <authorList>
            <consortium name="The Broad Institute Genomics Platform"/>
            <consortium name="The Broad Institute Genome Sequencing Center for Infectious Disease"/>
            <person name="Wu L."/>
            <person name="Ma J."/>
        </authorList>
    </citation>
    <scope>NUCLEOTIDE SEQUENCE [LARGE SCALE GENOMIC DNA]</scope>
    <source>
        <strain evidence="8">ICMP 19515</strain>
    </source>
</reference>
<dbReference type="PROSITE" id="PS50928">
    <property type="entry name" value="ABC_TM1"/>
    <property type="match status" value="1"/>
</dbReference>
<evidence type="ECO:0000259" key="6">
    <source>
        <dbReference type="PROSITE" id="PS50928"/>
    </source>
</evidence>
<evidence type="ECO:0000256" key="2">
    <source>
        <dbReference type="ARBA" id="ARBA00022692"/>
    </source>
</evidence>
<feature type="transmembrane region" description="Helical" evidence="5">
    <location>
        <begin position="208"/>
        <end position="225"/>
    </location>
</feature>
<dbReference type="InterPro" id="IPR035906">
    <property type="entry name" value="MetI-like_sf"/>
</dbReference>
<feature type="transmembrane region" description="Helical" evidence="5">
    <location>
        <begin position="12"/>
        <end position="36"/>
    </location>
</feature>
<sequence length="288" mass="32572">MEKTWNNKAWFMVLPVLLLVAFSAVIPLMTVVNYSVQDTFGNNVFFWNGSDWYTEILESERFWLSMVRNLIFSATILAIEIPLGIFIALNMPKKGWGVPVCLVLMALPLLIPWNVVGTIWQVFGRIDIGLLGYTLSALGFDYNYVNDPTDAWVTVILMDVWHWTSLVVLLCYAGLVSIPDAFYQAAKIDGASRWAVFRYIQLPKMNRVLVIAVLLRFMDSFMIYTEPFVVTGGGPGNSTTFLSIDLVKIAIGQFDLGPAAAMSIIYFLIILLLSWVFYTVMTNVDEER</sequence>
<dbReference type="Gene3D" id="1.10.3720.10">
    <property type="entry name" value="MetI-like"/>
    <property type="match status" value="1"/>
</dbReference>
<feature type="domain" description="ABC transmembrane type-1" evidence="6">
    <location>
        <begin position="66"/>
        <end position="277"/>
    </location>
</feature>
<feature type="transmembrane region" description="Helical" evidence="5">
    <location>
        <begin position="96"/>
        <end position="115"/>
    </location>
</feature>
<keyword evidence="3 5" id="KW-1133">Transmembrane helix</keyword>
<accession>A0ABV7MNP7</accession>
<dbReference type="PANTHER" id="PTHR43759">
    <property type="entry name" value="TREHALOSE TRANSPORT SYSTEM PERMEASE PROTEIN SUGA"/>
    <property type="match status" value="1"/>
</dbReference>
<evidence type="ECO:0000313" key="7">
    <source>
        <dbReference type="EMBL" id="MFC3323347.1"/>
    </source>
</evidence>
<keyword evidence="2 5" id="KW-0812">Transmembrane</keyword>
<evidence type="ECO:0000256" key="5">
    <source>
        <dbReference type="RuleBase" id="RU363032"/>
    </source>
</evidence>
<evidence type="ECO:0000256" key="1">
    <source>
        <dbReference type="ARBA" id="ARBA00004651"/>
    </source>
</evidence>
<protein>
    <submittedName>
        <fullName evidence="7">Carbohydrate ABC transporter permease</fullName>
    </submittedName>
</protein>
<dbReference type="PANTHER" id="PTHR43759:SF1">
    <property type="entry name" value="GLUCOSE IMPORT SYSTEM PERMEASE PROTEIN GLCT"/>
    <property type="match status" value="1"/>
</dbReference>
<feature type="transmembrane region" description="Helical" evidence="5">
    <location>
        <begin position="160"/>
        <end position="183"/>
    </location>
</feature>
<keyword evidence="4 5" id="KW-0472">Membrane</keyword>
<evidence type="ECO:0000313" key="8">
    <source>
        <dbReference type="Proteomes" id="UP001595648"/>
    </source>
</evidence>
<dbReference type="RefSeq" id="WP_378979885.1">
    <property type="nucleotide sequence ID" value="NZ_JBHRVD010000001.1"/>
</dbReference>
<organism evidence="7 8">
    <name type="scientific">Mesorhizobium cantuariense</name>
    <dbReference type="NCBI Taxonomy" id="1300275"/>
    <lineage>
        <taxon>Bacteria</taxon>
        <taxon>Pseudomonadati</taxon>
        <taxon>Pseudomonadota</taxon>
        <taxon>Alphaproteobacteria</taxon>
        <taxon>Hyphomicrobiales</taxon>
        <taxon>Phyllobacteriaceae</taxon>
        <taxon>Mesorhizobium</taxon>
    </lineage>
</organism>
<feature type="transmembrane region" description="Helical" evidence="5">
    <location>
        <begin position="70"/>
        <end position="89"/>
    </location>
</feature>
<dbReference type="InterPro" id="IPR052730">
    <property type="entry name" value="Sugar_ABC_transporter"/>
</dbReference>